<dbReference type="RefSeq" id="WP_201858414.1">
    <property type="nucleotide sequence ID" value="NZ_JAERRG010000059.1"/>
</dbReference>
<dbReference type="Proteomes" id="UP000621510">
    <property type="component" value="Unassembled WGS sequence"/>
</dbReference>
<evidence type="ECO:0000313" key="1">
    <source>
        <dbReference type="EMBL" id="MBL1120658.1"/>
    </source>
</evidence>
<gene>
    <name evidence="1" type="ORF">JK364_51625</name>
</gene>
<dbReference type="EMBL" id="JAERRG010000059">
    <property type="protein sequence ID" value="MBL1120658.1"/>
    <property type="molecule type" value="Genomic_DNA"/>
</dbReference>
<evidence type="ECO:0000313" key="2">
    <source>
        <dbReference type="Proteomes" id="UP000621510"/>
    </source>
</evidence>
<sequence length="51" mass="5580">MLNDRPPYEGWIGAVAVEVDAGQQLGVTPARPPFACMRKQKICRIRGAITP</sequence>
<proteinExistence type="predicted"/>
<comment type="caution">
    <text evidence="1">The sequence shown here is derived from an EMBL/GenBank/DDBJ whole genome shotgun (WGS) entry which is preliminary data.</text>
</comment>
<reference evidence="1 2" key="1">
    <citation type="submission" date="2021-01" db="EMBL/GenBank/DDBJ databases">
        <title>WGS of actinomycetes isolated from Thailand.</title>
        <authorList>
            <person name="Thawai C."/>
        </authorList>
    </citation>
    <scope>NUCLEOTIDE SEQUENCE [LARGE SCALE GENOMIC DNA]</scope>
    <source>
        <strain evidence="1 2">CA3R110</strain>
    </source>
</reference>
<keyword evidence="2" id="KW-1185">Reference proteome</keyword>
<name>A0ABS1Q7K6_9ACTN</name>
<protein>
    <submittedName>
        <fullName evidence="1">Uncharacterized protein</fullName>
    </submittedName>
</protein>
<organism evidence="1 2">
    <name type="scientific">Streptomyces endocoffeicus</name>
    <dbReference type="NCBI Taxonomy" id="2898945"/>
    <lineage>
        <taxon>Bacteria</taxon>
        <taxon>Bacillati</taxon>
        <taxon>Actinomycetota</taxon>
        <taxon>Actinomycetes</taxon>
        <taxon>Kitasatosporales</taxon>
        <taxon>Streptomycetaceae</taxon>
        <taxon>Streptomyces</taxon>
    </lineage>
</organism>
<accession>A0ABS1Q7K6</accession>